<feature type="signal peptide" evidence="1">
    <location>
        <begin position="1"/>
        <end position="22"/>
    </location>
</feature>
<protein>
    <submittedName>
        <fullName evidence="2">Putative secreted protein</fullName>
    </submittedName>
</protein>
<evidence type="ECO:0000313" key="2">
    <source>
        <dbReference type="EMBL" id="MBW60877.1"/>
    </source>
</evidence>
<organism evidence="2">
    <name type="scientific">Anopheles marajoara</name>
    <dbReference type="NCBI Taxonomy" id="58244"/>
    <lineage>
        <taxon>Eukaryota</taxon>
        <taxon>Metazoa</taxon>
        <taxon>Ecdysozoa</taxon>
        <taxon>Arthropoda</taxon>
        <taxon>Hexapoda</taxon>
        <taxon>Insecta</taxon>
        <taxon>Pterygota</taxon>
        <taxon>Neoptera</taxon>
        <taxon>Endopterygota</taxon>
        <taxon>Diptera</taxon>
        <taxon>Nematocera</taxon>
        <taxon>Culicoidea</taxon>
        <taxon>Culicidae</taxon>
        <taxon>Anophelinae</taxon>
        <taxon>Anopheles</taxon>
    </lineage>
</organism>
<proteinExistence type="predicted"/>
<accession>A0A2M4C6D0</accession>
<dbReference type="AlphaFoldDB" id="A0A2M4C6D0"/>
<reference evidence="2" key="1">
    <citation type="submission" date="2018-01" db="EMBL/GenBank/DDBJ databases">
        <title>An insight into the sialome of Amazonian anophelines.</title>
        <authorList>
            <person name="Ribeiro J.M."/>
            <person name="Scarpassa V."/>
            <person name="Calvo E."/>
        </authorList>
    </citation>
    <scope>NUCLEOTIDE SEQUENCE</scope>
    <source>
        <tissue evidence="2">Salivary glands</tissue>
    </source>
</reference>
<feature type="chain" id="PRO_5014746859" evidence="1">
    <location>
        <begin position="23"/>
        <end position="149"/>
    </location>
</feature>
<evidence type="ECO:0000256" key="1">
    <source>
        <dbReference type="SAM" id="SignalP"/>
    </source>
</evidence>
<name>A0A2M4C6D0_9DIPT</name>
<keyword evidence="1" id="KW-0732">Signal</keyword>
<dbReference type="EMBL" id="GGFJ01011736">
    <property type="protein sequence ID" value="MBW60877.1"/>
    <property type="molecule type" value="Transcribed_RNA"/>
</dbReference>
<sequence length="149" mass="16320">MLAPSAARTVSLTLCIRFCALPTSISVASRSSSEPWAPSMVALTVDRIFSCVPIVGMRSHTCSRLVRIRLSVHWRASCFANRVTSSDASAIFFAVAISSRLLPFESARTSSERRAINTAIRLAAAMISLSFDDHWRTSWCSPWAAIRIG</sequence>